<evidence type="ECO:0000256" key="3">
    <source>
        <dbReference type="ARBA" id="ARBA00023125"/>
    </source>
</evidence>
<dbReference type="Proteomes" id="UP000007882">
    <property type="component" value="Chromosome"/>
</dbReference>
<evidence type="ECO:0000256" key="5">
    <source>
        <dbReference type="PROSITE-ProRule" id="PRU00335"/>
    </source>
</evidence>
<dbReference type="InterPro" id="IPR003012">
    <property type="entry name" value="Tet_transcr_reg_TetR"/>
</dbReference>
<dbReference type="PRINTS" id="PR00455">
    <property type="entry name" value="HTHTETR"/>
</dbReference>
<evidence type="ECO:0000256" key="1">
    <source>
        <dbReference type="ARBA" id="ARBA00022491"/>
    </source>
</evidence>
<dbReference type="HOGENOM" id="CLU_069543_5_2_11"/>
<dbReference type="KEGG" id="ams:AMIS_65020"/>
<keyword evidence="2" id="KW-0805">Transcription regulation</keyword>
<evidence type="ECO:0000259" key="6">
    <source>
        <dbReference type="PROSITE" id="PS50977"/>
    </source>
</evidence>
<dbReference type="Gene3D" id="1.10.357.10">
    <property type="entry name" value="Tetracycline Repressor, domain 2"/>
    <property type="match status" value="1"/>
</dbReference>
<dbReference type="InterPro" id="IPR050109">
    <property type="entry name" value="HTH-type_TetR-like_transc_reg"/>
</dbReference>
<dbReference type="OrthoDB" id="329481at2"/>
<dbReference type="PATRIC" id="fig|512565.3.peg.6505"/>
<feature type="domain" description="HTH tetR-type" evidence="6">
    <location>
        <begin position="19"/>
        <end position="79"/>
    </location>
</feature>
<dbReference type="Pfam" id="PF02909">
    <property type="entry name" value="TetR_C_1"/>
    <property type="match status" value="1"/>
</dbReference>
<dbReference type="eggNOG" id="COG1309">
    <property type="taxonomic scope" value="Bacteria"/>
</dbReference>
<proteinExistence type="predicted"/>
<dbReference type="Pfam" id="PF00440">
    <property type="entry name" value="TetR_N"/>
    <property type="match status" value="1"/>
</dbReference>
<organism evidence="7 8">
    <name type="scientific">Actinoplanes missouriensis (strain ATCC 14538 / DSM 43046 / CBS 188.64 / JCM 3121 / NBRC 102363 / NCIMB 12654 / NRRL B-3342 / UNCC 431)</name>
    <dbReference type="NCBI Taxonomy" id="512565"/>
    <lineage>
        <taxon>Bacteria</taxon>
        <taxon>Bacillati</taxon>
        <taxon>Actinomycetota</taxon>
        <taxon>Actinomycetes</taxon>
        <taxon>Micromonosporales</taxon>
        <taxon>Micromonosporaceae</taxon>
        <taxon>Actinoplanes</taxon>
    </lineage>
</organism>
<dbReference type="GO" id="GO:0045892">
    <property type="term" value="P:negative regulation of DNA-templated transcription"/>
    <property type="evidence" value="ECO:0007669"/>
    <property type="project" value="InterPro"/>
</dbReference>
<keyword evidence="4" id="KW-0804">Transcription</keyword>
<dbReference type="PANTHER" id="PTHR30055:SF151">
    <property type="entry name" value="TRANSCRIPTIONAL REGULATORY PROTEIN"/>
    <property type="match status" value="1"/>
</dbReference>
<keyword evidence="8" id="KW-1185">Reference proteome</keyword>
<dbReference type="InterPro" id="IPR009057">
    <property type="entry name" value="Homeodomain-like_sf"/>
</dbReference>
<dbReference type="AlphaFoldDB" id="I0HFD5"/>
<name>I0HFD5_ACTM4</name>
<dbReference type="STRING" id="512565.AMIS_65020"/>
<evidence type="ECO:0000256" key="4">
    <source>
        <dbReference type="ARBA" id="ARBA00023163"/>
    </source>
</evidence>
<dbReference type="GO" id="GO:0000976">
    <property type="term" value="F:transcription cis-regulatory region binding"/>
    <property type="evidence" value="ECO:0007669"/>
    <property type="project" value="TreeGrafter"/>
</dbReference>
<sequence>MYVVHETCTLYGCQVTGDRLTKATVAECALRLADAEGVEAVTIRRLAKEQGVTPMALYWHFKNKDELLLGIVDHALATVRADPAAGDPWQKRLRTVFEAVVAVMREHPSLPTLLHAVDKTQTESFSRATNDTLALLSDAGFTVEEGYWIATHLLNAAMGLVAGEPGWCPPGMASEDAAEWRRQKRLRMSLLPADRFPMMIEYAASVGDVPDVDRYYAFCVDLIIAGVEAMAASR</sequence>
<dbReference type="PROSITE" id="PS50977">
    <property type="entry name" value="HTH_TETR_2"/>
    <property type="match status" value="1"/>
</dbReference>
<dbReference type="InterPro" id="IPR036271">
    <property type="entry name" value="Tet_transcr_reg_TetR-rel_C_sf"/>
</dbReference>
<accession>I0HFD5</accession>
<dbReference type="EMBL" id="AP012319">
    <property type="protein sequence ID" value="BAL91722.1"/>
    <property type="molecule type" value="Genomic_DNA"/>
</dbReference>
<evidence type="ECO:0000313" key="8">
    <source>
        <dbReference type="Proteomes" id="UP000007882"/>
    </source>
</evidence>
<protein>
    <submittedName>
        <fullName evidence="7">Putative TetR-family transcriptional regulator</fullName>
    </submittedName>
</protein>
<dbReference type="InterPro" id="IPR001647">
    <property type="entry name" value="HTH_TetR"/>
</dbReference>
<dbReference type="SUPFAM" id="SSF48498">
    <property type="entry name" value="Tetracyclin repressor-like, C-terminal domain"/>
    <property type="match status" value="1"/>
</dbReference>
<keyword evidence="3 5" id="KW-0238">DNA-binding</keyword>
<dbReference type="SUPFAM" id="SSF46689">
    <property type="entry name" value="Homeodomain-like"/>
    <property type="match status" value="1"/>
</dbReference>
<reference evidence="7 8" key="1">
    <citation type="submission" date="2012-02" db="EMBL/GenBank/DDBJ databases">
        <title>Complete genome sequence of Actinoplanes missouriensis 431 (= NBRC 102363).</title>
        <authorList>
            <person name="Ohnishi Y."/>
            <person name="Ishikawa J."/>
            <person name="Sekine M."/>
            <person name="Hosoyama A."/>
            <person name="Harada T."/>
            <person name="Narita H."/>
            <person name="Hata T."/>
            <person name="Konno Y."/>
            <person name="Tutikane K."/>
            <person name="Fujita N."/>
            <person name="Horinouchi S."/>
            <person name="Hayakawa M."/>
        </authorList>
    </citation>
    <scope>NUCLEOTIDE SEQUENCE [LARGE SCALE GENOMIC DNA]</scope>
    <source>
        <strain evidence="8">ATCC 14538 / DSM 43046 / CBS 188.64 / JCM 3121 / NBRC 102363 / NCIMB 12654 / NRRL B-3342 / UNCC 431</strain>
    </source>
</reference>
<keyword evidence="1" id="KW-0678">Repressor</keyword>
<evidence type="ECO:0000313" key="7">
    <source>
        <dbReference type="EMBL" id="BAL91722.1"/>
    </source>
</evidence>
<dbReference type="GO" id="GO:0003700">
    <property type="term" value="F:DNA-binding transcription factor activity"/>
    <property type="evidence" value="ECO:0007669"/>
    <property type="project" value="TreeGrafter"/>
</dbReference>
<gene>
    <name evidence="7" type="ordered locus">AMIS_65020</name>
</gene>
<feature type="DNA-binding region" description="H-T-H motif" evidence="5">
    <location>
        <begin position="42"/>
        <end position="61"/>
    </location>
</feature>
<evidence type="ECO:0000256" key="2">
    <source>
        <dbReference type="ARBA" id="ARBA00023015"/>
    </source>
</evidence>
<dbReference type="PRINTS" id="PR00400">
    <property type="entry name" value="TETREPRESSOR"/>
</dbReference>
<dbReference type="GO" id="GO:0046677">
    <property type="term" value="P:response to antibiotic"/>
    <property type="evidence" value="ECO:0007669"/>
    <property type="project" value="InterPro"/>
</dbReference>
<dbReference type="InterPro" id="IPR004111">
    <property type="entry name" value="Repressor_TetR_C"/>
</dbReference>
<dbReference type="PANTHER" id="PTHR30055">
    <property type="entry name" value="HTH-TYPE TRANSCRIPTIONAL REGULATOR RUTR"/>
    <property type="match status" value="1"/>
</dbReference>